<dbReference type="InterPro" id="IPR051447">
    <property type="entry name" value="Lipoprotein-release_system"/>
</dbReference>
<accession>C6PUF4</accession>
<dbReference type="AlphaFoldDB" id="C6PUF4"/>
<dbReference type="Proteomes" id="UP000004198">
    <property type="component" value="Unassembled WGS sequence"/>
</dbReference>
<dbReference type="Pfam" id="PF02687">
    <property type="entry name" value="FtsX"/>
    <property type="match status" value="1"/>
</dbReference>
<evidence type="ECO:0000256" key="1">
    <source>
        <dbReference type="ARBA" id="ARBA00004651"/>
    </source>
</evidence>
<evidence type="ECO:0000256" key="5">
    <source>
        <dbReference type="ARBA" id="ARBA00022989"/>
    </source>
</evidence>
<evidence type="ECO:0000256" key="7">
    <source>
        <dbReference type="SAM" id="Phobius"/>
    </source>
</evidence>
<evidence type="ECO:0000256" key="4">
    <source>
        <dbReference type="ARBA" id="ARBA00022692"/>
    </source>
</evidence>
<keyword evidence="4 7" id="KW-0812">Transmembrane</keyword>
<feature type="transmembrane region" description="Helical" evidence="7">
    <location>
        <begin position="250"/>
        <end position="268"/>
    </location>
</feature>
<dbReference type="PANTHER" id="PTHR30489">
    <property type="entry name" value="LIPOPROTEIN-RELEASING SYSTEM TRANSMEMBRANE PROTEIN LOLE"/>
    <property type="match status" value="1"/>
</dbReference>
<protein>
    <recommendedName>
        <fullName evidence="8">ABC3 transporter permease C-terminal domain-containing protein</fullName>
    </recommendedName>
</protein>
<feature type="transmembrane region" description="Helical" evidence="7">
    <location>
        <begin position="298"/>
        <end position="323"/>
    </location>
</feature>
<keyword evidence="10" id="KW-1185">Reference proteome</keyword>
<evidence type="ECO:0000256" key="6">
    <source>
        <dbReference type="ARBA" id="ARBA00023136"/>
    </source>
</evidence>
<keyword evidence="6 7" id="KW-0472">Membrane</keyword>
<proteinExistence type="inferred from homology"/>
<evidence type="ECO:0000256" key="3">
    <source>
        <dbReference type="ARBA" id="ARBA00022475"/>
    </source>
</evidence>
<comment type="subcellular location">
    <subcellularLocation>
        <location evidence="1">Cell membrane</location>
        <topology evidence="1">Multi-pass membrane protein</topology>
    </subcellularLocation>
</comment>
<dbReference type="RefSeq" id="WP_007061306.1">
    <property type="nucleotide sequence ID" value="NZ_ACVI01000036.1"/>
</dbReference>
<comment type="similarity">
    <text evidence="2">Belongs to the ABC-4 integral membrane protein family. LolC/E subfamily.</text>
</comment>
<feature type="domain" description="ABC3 transporter permease C-terminal" evidence="8">
    <location>
        <begin position="253"/>
        <end position="370"/>
    </location>
</feature>
<dbReference type="InterPro" id="IPR003838">
    <property type="entry name" value="ABC3_permease_C"/>
</dbReference>
<gene>
    <name evidence="9" type="ORF">CcarbDRAFT_2421</name>
</gene>
<feature type="transmembrane region" description="Helical" evidence="7">
    <location>
        <begin position="16"/>
        <end position="34"/>
    </location>
</feature>
<dbReference type="STRING" id="536227.Ccar_06790"/>
<sequence>MKPISILNYYRGNKKSFICSIVSAAIVIAFLYVTNTFIKSVEVSFYKLYLSQYETYARIKSFGSKNSIPKDILNTVKRDVNVEKIIPFKWYALNYNIMGISADSEVLALNNNDINYFLNKQNITVLSGRLPLEGKNEIAVHYLVAKNRNLHIGDSVGSIVNNLDSLYGKYKVVGILKGYNMVSVAPINDAVSYENNTSIVSKGGLVIFPKKNKFNEVSKLVDSLPKDTILPETMNTMSVELKRSLDFSKILDIITILTIFLMVITVGSSKYVQFLNRKEDLGILNAIGHTKIQILKNVIFEVFLVNFISYILGLIIGIVLSYIDKYYIFQSCGALGIVLDLKAFIVCSYIPLFTTLFTIIPVNSMINKLDPINMIEKT</sequence>
<dbReference type="PATRIC" id="fig|536227.13.peg.1430"/>
<evidence type="ECO:0000313" key="9">
    <source>
        <dbReference type="EMBL" id="EET87152.1"/>
    </source>
</evidence>
<evidence type="ECO:0000313" key="10">
    <source>
        <dbReference type="Proteomes" id="UP000004198"/>
    </source>
</evidence>
<name>C6PUF4_9CLOT</name>
<dbReference type="EMBL" id="ACVI01000036">
    <property type="protein sequence ID" value="EET87152.1"/>
    <property type="molecule type" value="Genomic_DNA"/>
</dbReference>
<evidence type="ECO:0000256" key="2">
    <source>
        <dbReference type="ARBA" id="ARBA00005236"/>
    </source>
</evidence>
<feature type="transmembrane region" description="Helical" evidence="7">
    <location>
        <begin position="343"/>
        <end position="366"/>
    </location>
</feature>
<reference evidence="9 10" key="1">
    <citation type="submission" date="2009-06" db="EMBL/GenBank/DDBJ databases">
        <title>The draft genome of Clostridium carboxidivorans P7.</title>
        <authorList>
            <consortium name="US DOE Joint Genome Institute (JGI-PGF)"/>
            <person name="Lucas S."/>
            <person name="Copeland A."/>
            <person name="Lapidus A."/>
            <person name="Glavina del Rio T."/>
            <person name="Tice H."/>
            <person name="Bruce D."/>
            <person name="Goodwin L."/>
            <person name="Pitluck S."/>
            <person name="Larimer F."/>
            <person name="Land M.L."/>
            <person name="Hauser L."/>
            <person name="Hemme C.L."/>
        </authorList>
    </citation>
    <scope>NUCLEOTIDE SEQUENCE [LARGE SCALE GENOMIC DNA]</scope>
    <source>
        <strain evidence="9 10">P7</strain>
    </source>
</reference>
<evidence type="ECO:0000259" key="8">
    <source>
        <dbReference type="Pfam" id="PF02687"/>
    </source>
</evidence>
<dbReference type="GO" id="GO:0044874">
    <property type="term" value="P:lipoprotein localization to outer membrane"/>
    <property type="evidence" value="ECO:0007669"/>
    <property type="project" value="TreeGrafter"/>
</dbReference>
<dbReference type="GO" id="GO:0098797">
    <property type="term" value="C:plasma membrane protein complex"/>
    <property type="evidence" value="ECO:0007669"/>
    <property type="project" value="TreeGrafter"/>
</dbReference>
<organism evidence="9 10">
    <name type="scientific">Clostridium carboxidivorans P7</name>
    <dbReference type="NCBI Taxonomy" id="536227"/>
    <lineage>
        <taxon>Bacteria</taxon>
        <taxon>Bacillati</taxon>
        <taxon>Bacillota</taxon>
        <taxon>Clostridia</taxon>
        <taxon>Eubacteriales</taxon>
        <taxon>Clostridiaceae</taxon>
        <taxon>Clostridium</taxon>
    </lineage>
</organism>
<dbReference type="PANTHER" id="PTHR30489:SF0">
    <property type="entry name" value="LIPOPROTEIN-RELEASING SYSTEM TRANSMEMBRANE PROTEIN LOLE"/>
    <property type="match status" value="1"/>
</dbReference>
<dbReference type="OrthoDB" id="1898449at2"/>
<keyword evidence="3" id="KW-1003">Cell membrane</keyword>
<dbReference type="eggNOG" id="COG0577">
    <property type="taxonomic scope" value="Bacteria"/>
</dbReference>
<keyword evidence="5 7" id="KW-1133">Transmembrane helix</keyword>
<dbReference type="KEGG" id="cck:Ccar_06790"/>
<comment type="caution">
    <text evidence="9">The sequence shown here is derived from an EMBL/GenBank/DDBJ whole genome shotgun (WGS) entry which is preliminary data.</text>
</comment>